<organism evidence="2">
    <name type="scientific">marine metagenome</name>
    <dbReference type="NCBI Taxonomy" id="408172"/>
    <lineage>
        <taxon>unclassified sequences</taxon>
        <taxon>metagenomes</taxon>
        <taxon>ecological metagenomes</taxon>
    </lineage>
</organism>
<evidence type="ECO:0000256" key="1">
    <source>
        <dbReference type="SAM" id="MobiDB-lite"/>
    </source>
</evidence>
<sequence length="22" mass="2627">MSVPQVETPMMRQFNAIKREHP</sequence>
<evidence type="ECO:0000313" key="2">
    <source>
        <dbReference type="EMBL" id="SUZ88521.1"/>
    </source>
</evidence>
<protein>
    <submittedName>
        <fullName evidence="2">Uncharacterized protein</fullName>
    </submittedName>
</protein>
<proteinExistence type="predicted"/>
<dbReference type="EMBL" id="UINC01001774">
    <property type="protein sequence ID" value="SUZ88521.1"/>
    <property type="molecule type" value="Genomic_DNA"/>
</dbReference>
<accession>A0A381RA60</accession>
<gene>
    <name evidence="2" type="ORF">METZ01_LOCUS41375</name>
</gene>
<name>A0A381RA60_9ZZZZ</name>
<feature type="non-terminal residue" evidence="2">
    <location>
        <position position="22"/>
    </location>
</feature>
<reference evidence="2" key="1">
    <citation type="submission" date="2018-05" db="EMBL/GenBank/DDBJ databases">
        <authorList>
            <person name="Lanie J.A."/>
            <person name="Ng W.-L."/>
            <person name="Kazmierczak K.M."/>
            <person name="Andrzejewski T.M."/>
            <person name="Davidsen T.M."/>
            <person name="Wayne K.J."/>
            <person name="Tettelin H."/>
            <person name="Glass J.I."/>
            <person name="Rusch D."/>
            <person name="Podicherti R."/>
            <person name="Tsui H.-C.T."/>
            <person name="Winkler M.E."/>
        </authorList>
    </citation>
    <scope>NUCLEOTIDE SEQUENCE</scope>
</reference>
<dbReference type="AlphaFoldDB" id="A0A381RA60"/>
<feature type="region of interest" description="Disordered" evidence="1">
    <location>
        <begin position="1"/>
        <end position="22"/>
    </location>
</feature>